<evidence type="ECO:0000313" key="2">
    <source>
        <dbReference type="Proteomes" id="UP000187891"/>
    </source>
</evidence>
<accession>A0A1R3U8I2</accession>
<reference evidence="2" key="1">
    <citation type="submission" date="2016-10" db="EMBL/GenBank/DDBJ databases">
        <authorList>
            <person name="Wibberg D."/>
        </authorList>
    </citation>
    <scope>NUCLEOTIDE SEQUENCE [LARGE SCALE GENOMIC DNA]</scope>
</reference>
<organism evidence="1 2">
    <name type="scientific">Agrobacterium rosae</name>
    <dbReference type="NCBI Taxonomy" id="1972867"/>
    <lineage>
        <taxon>Bacteria</taxon>
        <taxon>Pseudomonadati</taxon>
        <taxon>Pseudomonadota</taxon>
        <taxon>Alphaproteobacteria</taxon>
        <taxon>Hyphomicrobiales</taxon>
        <taxon>Rhizobiaceae</taxon>
        <taxon>Rhizobium/Agrobacterium group</taxon>
        <taxon>Agrobacterium</taxon>
    </lineage>
</organism>
<protein>
    <submittedName>
        <fullName evidence="1">Uncharacterized protein</fullName>
    </submittedName>
</protein>
<name>A0A1R3U8I2_9HYPH</name>
<sequence>MRIGVGPPADLHAVDQCDSEAADAGVWVGGWGVPAHGLRSGYLTEAANRGIRSGRRWSNRVTDPSSKHKVIITVLNGEAGERPDYCRTGSHCQNCHGEINSSPVVSKTLRFRVANRPPLIRAIAAIMPSGADIPLPCRDASPMICPYAKAASSVRANIFSENRRLQLAKPSSKRSAR</sequence>
<gene>
    <name evidence="1" type="ORF">DSM25559_4559</name>
</gene>
<dbReference type="AlphaFoldDB" id="A0A1R3U8I2"/>
<dbReference type="EMBL" id="FMUE01000016">
    <property type="protein sequence ID" value="SCX34679.1"/>
    <property type="molecule type" value="Genomic_DNA"/>
</dbReference>
<dbReference type="Proteomes" id="UP000187891">
    <property type="component" value="Unassembled WGS sequence"/>
</dbReference>
<proteinExistence type="predicted"/>
<evidence type="ECO:0000313" key="1">
    <source>
        <dbReference type="EMBL" id="SCX34679.1"/>
    </source>
</evidence>